<evidence type="ECO:0000256" key="5">
    <source>
        <dbReference type="ARBA" id="ARBA00022490"/>
    </source>
</evidence>
<feature type="binding site" evidence="14">
    <location>
        <position position="230"/>
    </location>
    <ligand>
        <name>ATP</name>
        <dbReference type="ChEBI" id="CHEBI:30616"/>
    </ligand>
</feature>
<dbReference type="RefSeq" id="WP_087030096.1">
    <property type="nucleotide sequence ID" value="NZ_FJNE01000001.1"/>
</dbReference>
<dbReference type="GO" id="GO:0005737">
    <property type="term" value="C:cytoplasm"/>
    <property type="evidence" value="ECO:0007669"/>
    <property type="project" value="UniProtKB-SubCell"/>
</dbReference>
<keyword evidence="17" id="KW-1185">Reference proteome</keyword>
<evidence type="ECO:0000256" key="1">
    <source>
        <dbReference type="ARBA" id="ARBA00004496"/>
    </source>
</evidence>
<dbReference type="InterPro" id="IPR010923">
    <property type="entry name" value="T(6)A37_SUA5"/>
</dbReference>
<evidence type="ECO:0000313" key="16">
    <source>
        <dbReference type="EMBL" id="CZQ81408.1"/>
    </source>
</evidence>
<dbReference type="InterPro" id="IPR050156">
    <property type="entry name" value="TC-AMP_synthase_SUA5"/>
</dbReference>
<evidence type="ECO:0000259" key="15">
    <source>
        <dbReference type="PROSITE" id="PS51163"/>
    </source>
</evidence>
<dbReference type="InterPro" id="IPR006070">
    <property type="entry name" value="Sua5-like_dom"/>
</dbReference>
<feature type="binding site" evidence="14">
    <location>
        <position position="62"/>
    </location>
    <ligand>
        <name>L-threonine</name>
        <dbReference type="ChEBI" id="CHEBI:57926"/>
    </ligand>
</feature>
<dbReference type="PIRSF" id="PIRSF004930">
    <property type="entry name" value="Tln_factor_SUA5"/>
    <property type="match status" value="1"/>
</dbReference>
<comment type="subcellular location">
    <subcellularLocation>
        <location evidence="1 13">Cytoplasm</location>
    </subcellularLocation>
</comment>
<organism evidence="16 17">
    <name type="scientific">Trichococcus palustris</name>
    <dbReference type="NCBI Taxonomy" id="140314"/>
    <lineage>
        <taxon>Bacteria</taxon>
        <taxon>Bacillati</taxon>
        <taxon>Bacillota</taxon>
        <taxon>Bacilli</taxon>
        <taxon>Lactobacillales</taxon>
        <taxon>Carnobacteriaceae</taxon>
        <taxon>Trichococcus</taxon>
    </lineage>
</organism>
<keyword evidence="8 13" id="KW-0548">Nucleotidyltransferase</keyword>
<evidence type="ECO:0000256" key="10">
    <source>
        <dbReference type="ARBA" id="ARBA00022840"/>
    </source>
</evidence>
<keyword evidence="6 13" id="KW-0808">Transferase</keyword>
<dbReference type="EC" id="2.7.7.87" evidence="3 13"/>
<feature type="binding site" evidence="14">
    <location>
        <position position="57"/>
    </location>
    <ligand>
        <name>ATP</name>
        <dbReference type="ChEBI" id="CHEBI:30616"/>
    </ligand>
</feature>
<dbReference type="GO" id="GO:0061710">
    <property type="term" value="F:L-threonylcarbamoyladenylate synthase"/>
    <property type="evidence" value="ECO:0007669"/>
    <property type="project" value="UniProtKB-EC"/>
</dbReference>
<feature type="binding site" evidence="14">
    <location>
        <position position="146"/>
    </location>
    <ligand>
        <name>ATP</name>
        <dbReference type="ChEBI" id="CHEBI:30616"/>
    </ligand>
</feature>
<dbReference type="InterPro" id="IPR005145">
    <property type="entry name" value="Sua5_C"/>
</dbReference>
<dbReference type="InterPro" id="IPR038385">
    <property type="entry name" value="Sua5/YwlC_C"/>
</dbReference>
<evidence type="ECO:0000256" key="2">
    <source>
        <dbReference type="ARBA" id="ARBA00007663"/>
    </source>
</evidence>
<dbReference type="Pfam" id="PF01300">
    <property type="entry name" value="Sua5_yciO_yrdC"/>
    <property type="match status" value="1"/>
</dbReference>
<keyword evidence="9 13" id="KW-0547">Nucleotide-binding</keyword>
<comment type="function">
    <text evidence="13">Required for the formation of a threonylcarbamoyl group on adenosine at position 37 (t(6)A37) in tRNAs that read codons beginning with adenine.</text>
</comment>
<dbReference type="GO" id="GO:0008033">
    <property type="term" value="P:tRNA processing"/>
    <property type="evidence" value="ECO:0007669"/>
    <property type="project" value="UniProtKB-KW"/>
</dbReference>
<dbReference type="PROSITE" id="PS51163">
    <property type="entry name" value="YRDC"/>
    <property type="match status" value="1"/>
</dbReference>
<dbReference type="GO" id="GO:0000049">
    <property type="term" value="F:tRNA binding"/>
    <property type="evidence" value="ECO:0007669"/>
    <property type="project" value="TreeGrafter"/>
</dbReference>
<dbReference type="NCBIfam" id="TIGR00057">
    <property type="entry name" value="L-threonylcarbamoyladenylate synthase"/>
    <property type="match status" value="1"/>
</dbReference>
<dbReference type="Gene3D" id="3.90.870.10">
    <property type="entry name" value="DHBP synthase"/>
    <property type="match status" value="1"/>
</dbReference>
<dbReference type="FunFam" id="3.90.870.10:FF:000009">
    <property type="entry name" value="Threonylcarbamoyl-AMP synthase, putative"/>
    <property type="match status" value="1"/>
</dbReference>
<evidence type="ECO:0000256" key="14">
    <source>
        <dbReference type="PIRSR" id="PIRSR004930-1"/>
    </source>
</evidence>
<evidence type="ECO:0000256" key="7">
    <source>
        <dbReference type="ARBA" id="ARBA00022694"/>
    </source>
</evidence>
<feature type="binding site" evidence="14">
    <location>
        <position position="116"/>
    </location>
    <ligand>
        <name>L-threonine</name>
        <dbReference type="ChEBI" id="CHEBI:57926"/>
    </ligand>
</feature>
<dbReference type="PANTHER" id="PTHR17490:SF16">
    <property type="entry name" value="THREONYLCARBAMOYL-AMP SYNTHASE"/>
    <property type="match status" value="1"/>
</dbReference>
<keyword evidence="5 13" id="KW-0963">Cytoplasm</keyword>
<dbReference type="OrthoDB" id="9814580at2"/>
<feature type="binding site" evidence="14">
    <location>
        <position position="30"/>
    </location>
    <ligand>
        <name>L-threonine</name>
        <dbReference type="ChEBI" id="CHEBI:57926"/>
    </ligand>
</feature>
<dbReference type="PANTHER" id="PTHR17490">
    <property type="entry name" value="SUA5"/>
    <property type="match status" value="1"/>
</dbReference>
<dbReference type="STRING" id="140314.SAMN04488076_10297"/>
<comment type="catalytic activity">
    <reaction evidence="12 13">
        <text>L-threonine + hydrogencarbonate + ATP = L-threonylcarbamoyladenylate + diphosphate + H2O</text>
        <dbReference type="Rhea" id="RHEA:36407"/>
        <dbReference type="ChEBI" id="CHEBI:15377"/>
        <dbReference type="ChEBI" id="CHEBI:17544"/>
        <dbReference type="ChEBI" id="CHEBI:30616"/>
        <dbReference type="ChEBI" id="CHEBI:33019"/>
        <dbReference type="ChEBI" id="CHEBI:57926"/>
        <dbReference type="ChEBI" id="CHEBI:73682"/>
        <dbReference type="EC" id="2.7.7.87"/>
    </reaction>
</comment>
<accession>A0A143Y7H7</accession>
<feature type="binding site" evidence="14">
    <location>
        <position position="138"/>
    </location>
    <ligand>
        <name>ATP</name>
        <dbReference type="ChEBI" id="CHEBI:30616"/>
    </ligand>
</feature>
<feature type="binding site" evidence="14">
    <location>
        <position position="191"/>
    </location>
    <ligand>
        <name>ATP</name>
        <dbReference type="ChEBI" id="CHEBI:30616"/>
    </ligand>
</feature>
<feature type="binding site" evidence="14">
    <location>
        <position position="112"/>
    </location>
    <ligand>
        <name>ATP</name>
        <dbReference type="ChEBI" id="CHEBI:30616"/>
    </ligand>
</feature>
<name>A0A143Y7H7_9LACT</name>
<reference evidence="16 17" key="1">
    <citation type="submission" date="2016-02" db="EMBL/GenBank/DDBJ databases">
        <authorList>
            <person name="Wen L."/>
            <person name="He K."/>
            <person name="Yang H."/>
        </authorList>
    </citation>
    <scope>NUCLEOTIDE SEQUENCE [LARGE SCALE GENOMIC DNA]</scope>
    <source>
        <strain evidence="16">Trichococcus palustris</strain>
    </source>
</reference>
<dbReference type="Gene3D" id="3.40.50.11030">
    <property type="entry name" value="Threonylcarbamoyl-AMP synthase, C-terminal domain"/>
    <property type="match status" value="1"/>
</dbReference>
<evidence type="ECO:0000313" key="17">
    <source>
        <dbReference type="Proteomes" id="UP000242754"/>
    </source>
</evidence>
<gene>
    <name evidence="16" type="ORF">Tpal_194</name>
</gene>
<evidence type="ECO:0000256" key="8">
    <source>
        <dbReference type="ARBA" id="ARBA00022695"/>
    </source>
</evidence>
<dbReference type="EMBL" id="FJNE01000001">
    <property type="protein sequence ID" value="CZQ81408.1"/>
    <property type="molecule type" value="Genomic_DNA"/>
</dbReference>
<dbReference type="SUPFAM" id="SSF55821">
    <property type="entry name" value="YrdC/RibB"/>
    <property type="match status" value="1"/>
</dbReference>
<evidence type="ECO:0000256" key="11">
    <source>
        <dbReference type="ARBA" id="ARBA00029774"/>
    </source>
</evidence>
<evidence type="ECO:0000256" key="3">
    <source>
        <dbReference type="ARBA" id="ARBA00012584"/>
    </source>
</evidence>
<evidence type="ECO:0000256" key="4">
    <source>
        <dbReference type="ARBA" id="ARBA00015492"/>
    </source>
</evidence>
<evidence type="ECO:0000256" key="6">
    <source>
        <dbReference type="ARBA" id="ARBA00022679"/>
    </source>
</evidence>
<evidence type="ECO:0000256" key="9">
    <source>
        <dbReference type="ARBA" id="ARBA00022741"/>
    </source>
</evidence>
<feature type="binding site" evidence="14">
    <location>
        <position position="176"/>
    </location>
    <ligand>
        <name>L-threonine</name>
        <dbReference type="ChEBI" id="CHEBI:57926"/>
    </ligand>
</feature>
<dbReference type="GO" id="GO:0005524">
    <property type="term" value="F:ATP binding"/>
    <property type="evidence" value="ECO:0007669"/>
    <property type="project" value="UniProtKB-UniRule"/>
</dbReference>
<keyword evidence="7 13" id="KW-0819">tRNA processing</keyword>
<dbReference type="Pfam" id="PF03481">
    <property type="entry name" value="Sua5_C"/>
    <property type="match status" value="1"/>
</dbReference>
<dbReference type="AlphaFoldDB" id="A0A143Y7H7"/>
<feature type="domain" description="YrdC-like" evidence="15">
    <location>
        <begin position="8"/>
        <end position="195"/>
    </location>
</feature>
<comment type="similarity">
    <text evidence="2 13">Belongs to the SUA5 family.</text>
</comment>
<dbReference type="Proteomes" id="UP000242754">
    <property type="component" value="Unassembled WGS sequence"/>
</dbReference>
<keyword evidence="10 13" id="KW-0067">ATP-binding</keyword>
<evidence type="ECO:0000256" key="13">
    <source>
        <dbReference type="PIRNR" id="PIRNR004930"/>
    </source>
</evidence>
<sequence>METKIYGRTTIAEAAQKLREGELIAFPTETVYGLGAIASNDQAVKNVYAVKGRPSDNPLIVHVADKDIAKFVAGVPEKAQALMDAFWPGPLTLIFPMREGVFAPTVTAGHTTVALRMPDQEQTLELIRQTGFPLVGPSANTSGKPSPTTAQHVLHDFDGKIAGIVDGGETDIGLESTVLDLTNEAGLVILRPGAITKEELEQVVGRLADLETAAKDGEAPKAPGMKYQHYAPAQPVILIEGGAEKWDVVIAKYRSEGKRIGILASEELLDRYRDEADAVYSLGAKAEPQRASQRLYAGLRYMDEQSVQVILAEAYEKEGIGIAFMNRLEKASSEKYPV</sequence>
<dbReference type="InterPro" id="IPR017945">
    <property type="entry name" value="DHBP_synth_RibB-like_a/b_dom"/>
</dbReference>
<proteinExistence type="inferred from homology"/>
<protein>
    <recommendedName>
        <fullName evidence="4 13">Threonylcarbamoyl-AMP synthase</fullName>
        <shortName evidence="13">TC-AMP synthase</shortName>
        <ecNumber evidence="3 13">2.7.7.87</ecNumber>
    </recommendedName>
    <alternativeName>
        <fullName evidence="11 13">L-threonylcarbamoyladenylate synthase</fullName>
    </alternativeName>
</protein>
<feature type="binding site" evidence="14">
    <location>
        <position position="53"/>
    </location>
    <ligand>
        <name>ATP</name>
        <dbReference type="ChEBI" id="CHEBI:30616"/>
    </ligand>
</feature>
<dbReference type="GO" id="GO:0003725">
    <property type="term" value="F:double-stranded RNA binding"/>
    <property type="evidence" value="ECO:0007669"/>
    <property type="project" value="UniProtKB-UniRule"/>
</dbReference>
<evidence type="ECO:0000256" key="12">
    <source>
        <dbReference type="ARBA" id="ARBA00048366"/>
    </source>
</evidence>
<dbReference type="GO" id="GO:0006450">
    <property type="term" value="P:regulation of translational fidelity"/>
    <property type="evidence" value="ECO:0007669"/>
    <property type="project" value="TreeGrafter"/>
</dbReference>